<keyword evidence="2" id="KW-1185">Reference proteome</keyword>
<dbReference type="Proteomes" id="UP000598775">
    <property type="component" value="Unassembled WGS sequence"/>
</dbReference>
<gene>
    <name evidence="1" type="ORF">GCM10011399_15090</name>
</gene>
<name>A0A917EXV9_9MICO</name>
<protein>
    <submittedName>
        <fullName evidence="1">Uncharacterized protein</fullName>
    </submittedName>
</protein>
<comment type="caution">
    <text evidence="1">The sequence shown here is derived from an EMBL/GenBank/DDBJ whole genome shotgun (WGS) entry which is preliminary data.</text>
</comment>
<sequence>MKVAFSDAAAKTTTVPAGAVVAEALGVPVEAVVVDELEQAAAPVTTAAAITRVARLRSDFLVGFDFRGAKVI</sequence>
<evidence type="ECO:0000313" key="2">
    <source>
        <dbReference type="Proteomes" id="UP000598775"/>
    </source>
</evidence>
<dbReference type="EMBL" id="BMGP01000002">
    <property type="protein sequence ID" value="GGF22410.1"/>
    <property type="molecule type" value="Genomic_DNA"/>
</dbReference>
<proteinExistence type="predicted"/>
<accession>A0A917EXV9</accession>
<organism evidence="1 2">
    <name type="scientific">Subtercola lobariae</name>
    <dbReference type="NCBI Taxonomy" id="1588641"/>
    <lineage>
        <taxon>Bacteria</taxon>
        <taxon>Bacillati</taxon>
        <taxon>Actinomycetota</taxon>
        <taxon>Actinomycetes</taxon>
        <taxon>Micrococcales</taxon>
        <taxon>Microbacteriaceae</taxon>
        <taxon>Subtercola</taxon>
    </lineage>
</organism>
<evidence type="ECO:0000313" key="1">
    <source>
        <dbReference type="EMBL" id="GGF22410.1"/>
    </source>
</evidence>
<dbReference type="AlphaFoldDB" id="A0A917EXV9"/>
<reference evidence="1 2" key="1">
    <citation type="journal article" date="2014" name="Int. J. Syst. Evol. Microbiol.">
        <title>Complete genome sequence of Corynebacterium casei LMG S-19264T (=DSM 44701T), isolated from a smear-ripened cheese.</title>
        <authorList>
            <consortium name="US DOE Joint Genome Institute (JGI-PGF)"/>
            <person name="Walter F."/>
            <person name="Albersmeier A."/>
            <person name="Kalinowski J."/>
            <person name="Ruckert C."/>
        </authorList>
    </citation>
    <scope>NUCLEOTIDE SEQUENCE [LARGE SCALE GENOMIC DNA]</scope>
    <source>
        <strain evidence="1 2">CGMCC 1.12976</strain>
    </source>
</reference>